<reference evidence="1" key="1">
    <citation type="submission" date="2018-05" db="EMBL/GenBank/DDBJ databases">
        <authorList>
            <person name="Lanie J.A."/>
            <person name="Ng W.-L."/>
            <person name="Kazmierczak K.M."/>
            <person name="Andrzejewski T.M."/>
            <person name="Davidsen T.M."/>
            <person name="Wayne K.J."/>
            <person name="Tettelin H."/>
            <person name="Glass J.I."/>
            <person name="Rusch D."/>
            <person name="Podicherti R."/>
            <person name="Tsui H.-C.T."/>
            <person name="Winkler M.E."/>
        </authorList>
    </citation>
    <scope>NUCLEOTIDE SEQUENCE</scope>
</reference>
<dbReference type="EMBL" id="UINC01032528">
    <property type="protein sequence ID" value="SVB20341.1"/>
    <property type="molecule type" value="Genomic_DNA"/>
</dbReference>
<dbReference type="AlphaFoldDB" id="A0A382C3Q0"/>
<gene>
    <name evidence="1" type="ORF">METZ01_LOCUS173195</name>
</gene>
<sequence length="34" mass="3791">WMDILSVILLTVFVYTLGHLAFDVLSGIPDWAAL</sequence>
<name>A0A382C3Q0_9ZZZZ</name>
<feature type="non-terminal residue" evidence="1">
    <location>
        <position position="1"/>
    </location>
</feature>
<proteinExistence type="predicted"/>
<protein>
    <submittedName>
        <fullName evidence="1">Uncharacterized protein</fullName>
    </submittedName>
</protein>
<organism evidence="1">
    <name type="scientific">marine metagenome</name>
    <dbReference type="NCBI Taxonomy" id="408172"/>
    <lineage>
        <taxon>unclassified sequences</taxon>
        <taxon>metagenomes</taxon>
        <taxon>ecological metagenomes</taxon>
    </lineage>
</organism>
<accession>A0A382C3Q0</accession>
<evidence type="ECO:0000313" key="1">
    <source>
        <dbReference type="EMBL" id="SVB20341.1"/>
    </source>
</evidence>